<dbReference type="PANTHER" id="PTHR23324">
    <property type="entry name" value="SEC14 RELATED PROTEIN"/>
    <property type="match status" value="1"/>
</dbReference>
<protein>
    <submittedName>
        <fullName evidence="3">SEC14-like protein 4</fullName>
    </submittedName>
</protein>
<dbReference type="SUPFAM" id="SSF52087">
    <property type="entry name" value="CRAL/TRIO domain"/>
    <property type="match status" value="2"/>
</dbReference>
<dbReference type="GO" id="GO:0005737">
    <property type="term" value="C:cytoplasm"/>
    <property type="evidence" value="ECO:0007669"/>
    <property type="project" value="TreeGrafter"/>
</dbReference>
<dbReference type="AlphaFoldDB" id="A0AA41T7L2"/>
<dbReference type="Pfam" id="PF00650">
    <property type="entry name" value="CRAL_TRIO"/>
    <property type="match status" value="2"/>
</dbReference>
<reference evidence="3" key="1">
    <citation type="submission" date="2020-03" db="EMBL/GenBank/DDBJ databases">
        <title>Studies in the Genomics of Life Span.</title>
        <authorList>
            <person name="Glass D."/>
        </authorList>
    </citation>
    <scope>NUCLEOTIDE SEQUENCE</scope>
    <source>
        <strain evidence="3">SUZIE</strain>
        <tissue evidence="3">Muscle</tissue>
    </source>
</reference>
<dbReference type="InterPro" id="IPR051064">
    <property type="entry name" value="SEC14/CRAL-TRIO_domain"/>
</dbReference>
<dbReference type="Gene3D" id="3.40.525.10">
    <property type="entry name" value="CRAL-TRIO lipid binding domain"/>
    <property type="match status" value="1"/>
</dbReference>
<dbReference type="InterPro" id="IPR009038">
    <property type="entry name" value="GOLD_dom"/>
</dbReference>
<gene>
    <name evidence="3" type="ORF">SUZIE_188255</name>
</gene>
<dbReference type="InterPro" id="IPR011074">
    <property type="entry name" value="CRAL/TRIO_N_dom"/>
</dbReference>
<feature type="domain" description="CRAL-TRIO" evidence="1">
    <location>
        <begin position="76"/>
        <end position="262"/>
    </location>
</feature>
<accession>A0AA41T7L2</accession>
<dbReference type="EMBL" id="JAATJV010408999">
    <property type="protein sequence ID" value="MBZ3886499.1"/>
    <property type="molecule type" value="Genomic_DNA"/>
</dbReference>
<dbReference type="SUPFAM" id="SSF46938">
    <property type="entry name" value="CRAL/TRIO N-terminal domain"/>
    <property type="match status" value="1"/>
</dbReference>
<dbReference type="SUPFAM" id="SSF101576">
    <property type="entry name" value="Supernatant protein factor (SPF), C-terminal domain"/>
    <property type="match status" value="1"/>
</dbReference>
<keyword evidence="4" id="KW-1185">Reference proteome</keyword>
<organism evidence="3 4">
    <name type="scientific">Sciurus carolinensis</name>
    <name type="common">Eastern gray squirrel</name>
    <dbReference type="NCBI Taxonomy" id="30640"/>
    <lineage>
        <taxon>Eukaryota</taxon>
        <taxon>Metazoa</taxon>
        <taxon>Chordata</taxon>
        <taxon>Craniata</taxon>
        <taxon>Vertebrata</taxon>
        <taxon>Euteleostomi</taxon>
        <taxon>Mammalia</taxon>
        <taxon>Eutheria</taxon>
        <taxon>Euarchontoglires</taxon>
        <taxon>Glires</taxon>
        <taxon>Rodentia</taxon>
        <taxon>Sciuromorpha</taxon>
        <taxon>Sciuridae</taxon>
        <taxon>Sciurinae</taxon>
        <taxon>Sciurini</taxon>
        <taxon>Sciurus</taxon>
    </lineage>
</organism>
<dbReference type="PROSITE" id="PS50191">
    <property type="entry name" value="CRAL_TRIO"/>
    <property type="match status" value="1"/>
</dbReference>
<evidence type="ECO:0000313" key="4">
    <source>
        <dbReference type="Proteomes" id="UP001166674"/>
    </source>
</evidence>
<dbReference type="SMART" id="SM01100">
    <property type="entry name" value="CRAL_TRIO_N"/>
    <property type="match status" value="1"/>
</dbReference>
<dbReference type="SMART" id="SM00516">
    <property type="entry name" value="SEC14"/>
    <property type="match status" value="1"/>
</dbReference>
<dbReference type="CDD" id="cd00170">
    <property type="entry name" value="SEC14"/>
    <property type="match status" value="1"/>
</dbReference>
<dbReference type="Gene3D" id="2.60.120.680">
    <property type="entry name" value="GOLD domain"/>
    <property type="match status" value="1"/>
</dbReference>
<dbReference type="InterPro" id="IPR036598">
    <property type="entry name" value="GOLD_dom_sf"/>
</dbReference>
<dbReference type="PROSITE" id="PS50866">
    <property type="entry name" value="GOLD"/>
    <property type="match status" value="1"/>
</dbReference>
<evidence type="ECO:0000313" key="3">
    <source>
        <dbReference type="EMBL" id="MBZ3886499.1"/>
    </source>
</evidence>
<comment type="caution">
    <text evidence="3">The sequence shown here is derived from an EMBL/GenBank/DDBJ whole genome shotgun (WGS) entry which is preliminary data.</text>
</comment>
<dbReference type="InterPro" id="IPR036273">
    <property type="entry name" value="CRAL/TRIO_N_dom_sf"/>
</dbReference>
<dbReference type="Proteomes" id="UP001166674">
    <property type="component" value="Unassembled WGS sequence"/>
</dbReference>
<proteinExistence type="predicted"/>
<evidence type="ECO:0000259" key="1">
    <source>
        <dbReference type="PROSITE" id="PS50191"/>
    </source>
</evidence>
<name>A0AA41T7L2_SCICA</name>
<feature type="domain" description="GOLD" evidence="2">
    <location>
        <begin position="288"/>
        <end position="396"/>
    </location>
</feature>
<evidence type="ECO:0000259" key="2">
    <source>
        <dbReference type="PROSITE" id="PS50866"/>
    </source>
</evidence>
<dbReference type="InterPro" id="IPR001251">
    <property type="entry name" value="CRAL-TRIO_dom"/>
</dbReference>
<sequence>MSGQVGDLSPFQEKSLAQFRVNLQDVLSALPNANDSFLLRWLRAQRFDLQKSEDMLRKHMEFRKQQDLDNILAWEPPEVVKLYSASSICGHDREGSPVWYHIATGLDVKGLFFSVSKQDLLREKLRNCELLLHQCELQTQKLGKKVEKITAVFDLEGLSLRHLWKPGVELAQEGSGDVEVMDGHLRPQESQIPQRAAQGSNSVPVSAPSLFAVAFSLIKSYMNEETRRKVVILGDNWKQELTKFISPDQLPVEFGGTMTDPDGNPKCLTKINYGGEVPKSYHLCKQVRMQYEHTVTVGRGSSQQVENEILFPGCVLRWQFASDGGDIGFGVFLKTKMGERQRAGEMTEVLLSQRYNAHLVPEDGSLTCLKAGVYVLRFDNTYSLVHSKHISYTVEVLLPDQTFMEKVEKF</sequence>
<dbReference type="InterPro" id="IPR036865">
    <property type="entry name" value="CRAL-TRIO_dom_sf"/>
</dbReference>
<dbReference type="PANTHER" id="PTHR23324:SF41">
    <property type="entry name" value="SEC14-LIKE PROTEIN 6-RELATED"/>
    <property type="match status" value="1"/>
</dbReference>